<evidence type="ECO:0000313" key="1">
    <source>
        <dbReference type="EMBL" id="MCD2197885.1"/>
    </source>
</evidence>
<name>A0ABS8PK58_9PSEU</name>
<sequence>MSGALTMVQQHTELGEGLAVGCLVVGVSATTTEREPLAAAFAGAVQGWSWASRYPSVLREPDLAGILGSSERRRFSRIARWITSRGVFVPQLRDPEWDLTAACVQIEERTTVPARHWTTLAEGIVDRLDDALVWRAPPAGVVEGELSAFDL</sequence>
<keyword evidence="2" id="KW-1185">Reference proteome</keyword>
<dbReference type="RefSeq" id="WP_230740305.1">
    <property type="nucleotide sequence ID" value="NZ_JAJNDB010000010.1"/>
</dbReference>
<proteinExistence type="predicted"/>
<dbReference type="Proteomes" id="UP001199469">
    <property type="component" value="Unassembled WGS sequence"/>
</dbReference>
<gene>
    <name evidence="1" type="ORF">LQ327_31400</name>
</gene>
<accession>A0ABS8PK58</accession>
<dbReference type="EMBL" id="JAJNDB010000010">
    <property type="protein sequence ID" value="MCD2197885.1"/>
    <property type="molecule type" value="Genomic_DNA"/>
</dbReference>
<reference evidence="1 2" key="1">
    <citation type="submission" date="2021-11" db="EMBL/GenBank/DDBJ databases">
        <title>Draft genome sequence of Actinomycetospora sp. SF1 isolated from the rhizosphere soil.</title>
        <authorList>
            <person name="Duangmal K."/>
            <person name="Chantavorakit T."/>
        </authorList>
    </citation>
    <scope>NUCLEOTIDE SEQUENCE [LARGE SCALE GENOMIC DNA]</scope>
    <source>
        <strain evidence="1 2">TBRC 5722</strain>
    </source>
</reference>
<evidence type="ECO:0000313" key="2">
    <source>
        <dbReference type="Proteomes" id="UP001199469"/>
    </source>
</evidence>
<comment type="caution">
    <text evidence="1">The sequence shown here is derived from an EMBL/GenBank/DDBJ whole genome shotgun (WGS) entry which is preliminary data.</text>
</comment>
<protein>
    <submittedName>
        <fullName evidence="1">Uncharacterized protein</fullName>
    </submittedName>
</protein>
<organism evidence="1 2">
    <name type="scientific">Actinomycetospora endophytica</name>
    <dbReference type="NCBI Taxonomy" id="2291215"/>
    <lineage>
        <taxon>Bacteria</taxon>
        <taxon>Bacillati</taxon>
        <taxon>Actinomycetota</taxon>
        <taxon>Actinomycetes</taxon>
        <taxon>Pseudonocardiales</taxon>
        <taxon>Pseudonocardiaceae</taxon>
        <taxon>Actinomycetospora</taxon>
    </lineage>
</organism>